<comment type="caution">
    <text evidence="3">The sequence shown here is derived from an EMBL/GenBank/DDBJ whole genome shotgun (WGS) entry which is preliminary data.</text>
</comment>
<evidence type="ECO:0000313" key="3">
    <source>
        <dbReference type="EMBL" id="TFE83935.1"/>
    </source>
</evidence>
<comment type="similarity">
    <text evidence="1">Belongs to the AHA1 family.</text>
</comment>
<evidence type="ECO:0000256" key="1">
    <source>
        <dbReference type="ARBA" id="ARBA00006817"/>
    </source>
</evidence>
<reference evidence="3 4" key="1">
    <citation type="submission" date="2017-03" db="EMBL/GenBank/DDBJ databases">
        <title>Isolation of Levoglucosan Utilizing Bacteria.</title>
        <authorList>
            <person name="Arya A.S."/>
        </authorList>
    </citation>
    <scope>NUCLEOTIDE SEQUENCE [LARGE SCALE GENOMIC DNA]</scope>
    <source>
        <strain evidence="3 4">MEC069</strain>
    </source>
</reference>
<protein>
    <submittedName>
        <fullName evidence="3">Polyketide cyclase</fullName>
    </submittedName>
</protein>
<dbReference type="OrthoDB" id="118413at2"/>
<dbReference type="InterPro" id="IPR023393">
    <property type="entry name" value="START-like_dom_sf"/>
</dbReference>
<dbReference type="Gene3D" id="3.30.530.20">
    <property type="match status" value="1"/>
</dbReference>
<keyword evidence="4" id="KW-1185">Reference proteome</keyword>
<dbReference type="EMBL" id="MYFO01000041">
    <property type="protein sequence ID" value="TFE83935.1"/>
    <property type="molecule type" value="Genomic_DNA"/>
</dbReference>
<sequence>MSNPAELIITRTFDAPRELVFRVCTEAEHLKMWWGPKGWDMHVAKLELTPGGMFLYSQSANGQTMWGKFVYREIAAPEKLVFTNSFSDAEGNTVRAPFSATWPLEILNTWSLEEQDGRTIVTMHGTPLDATEEELQTFDSAKDMLQQGFKGTFSQLEEYLATLV</sequence>
<accession>A0A4Y8PTL7</accession>
<gene>
    <name evidence="3" type="ORF">B5M42_21805</name>
</gene>
<dbReference type="Pfam" id="PF08327">
    <property type="entry name" value="AHSA1"/>
    <property type="match status" value="1"/>
</dbReference>
<dbReference type="InterPro" id="IPR013538">
    <property type="entry name" value="ASHA1/2-like_C"/>
</dbReference>
<feature type="domain" description="Activator of Hsp90 ATPase homologue 1/2-like C-terminal" evidence="2">
    <location>
        <begin position="14"/>
        <end position="160"/>
    </location>
</feature>
<evidence type="ECO:0000259" key="2">
    <source>
        <dbReference type="Pfam" id="PF08327"/>
    </source>
</evidence>
<organism evidence="3 4">
    <name type="scientific">Paenibacillus athensensis</name>
    <dbReference type="NCBI Taxonomy" id="1967502"/>
    <lineage>
        <taxon>Bacteria</taxon>
        <taxon>Bacillati</taxon>
        <taxon>Bacillota</taxon>
        <taxon>Bacilli</taxon>
        <taxon>Bacillales</taxon>
        <taxon>Paenibacillaceae</taxon>
        <taxon>Paenibacillus</taxon>
    </lineage>
</organism>
<dbReference type="RefSeq" id="WP_134756722.1">
    <property type="nucleotide sequence ID" value="NZ_MYFO02000003.1"/>
</dbReference>
<name>A0A4Y8PTL7_9BACL</name>
<dbReference type="Proteomes" id="UP000298246">
    <property type="component" value="Unassembled WGS sequence"/>
</dbReference>
<dbReference type="SUPFAM" id="SSF55961">
    <property type="entry name" value="Bet v1-like"/>
    <property type="match status" value="1"/>
</dbReference>
<evidence type="ECO:0000313" key="4">
    <source>
        <dbReference type="Proteomes" id="UP000298246"/>
    </source>
</evidence>
<dbReference type="AlphaFoldDB" id="A0A4Y8PTL7"/>
<proteinExistence type="inferred from homology"/>